<gene>
    <name evidence="1" type="ORF">PoB_004680200</name>
</gene>
<sequence>MLVGGRTAPHKQDTVVRPWASGIVEAEQATCVVTLQGRGTFHSQTCLKKRSSPSSFYAAICFHSDLTNTEYWILCQTVGIQGIKSAVINSSIML</sequence>
<accession>A0AAV4BMZ1</accession>
<comment type="caution">
    <text evidence="1">The sequence shown here is derived from an EMBL/GenBank/DDBJ whole genome shotgun (WGS) entry which is preliminary data.</text>
</comment>
<name>A0AAV4BMZ1_9GAST</name>
<proteinExistence type="predicted"/>
<keyword evidence="2" id="KW-1185">Reference proteome</keyword>
<organism evidence="1 2">
    <name type="scientific">Plakobranchus ocellatus</name>
    <dbReference type="NCBI Taxonomy" id="259542"/>
    <lineage>
        <taxon>Eukaryota</taxon>
        <taxon>Metazoa</taxon>
        <taxon>Spiralia</taxon>
        <taxon>Lophotrochozoa</taxon>
        <taxon>Mollusca</taxon>
        <taxon>Gastropoda</taxon>
        <taxon>Heterobranchia</taxon>
        <taxon>Euthyneura</taxon>
        <taxon>Panpulmonata</taxon>
        <taxon>Sacoglossa</taxon>
        <taxon>Placobranchoidea</taxon>
        <taxon>Plakobranchidae</taxon>
        <taxon>Plakobranchus</taxon>
    </lineage>
</organism>
<dbReference type="Proteomes" id="UP000735302">
    <property type="component" value="Unassembled WGS sequence"/>
</dbReference>
<evidence type="ECO:0000313" key="1">
    <source>
        <dbReference type="EMBL" id="GFO20297.1"/>
    </source>
</evidence>
<protein>
    <submittedName>
        <fullName evidence="1">Uncharacterized protein</fullName>
    </submittedName>
</protein>
<dbReference type="EMBL" id="BLXT01005154">
    <property type="protein sequence ID" value="GFO20297.1"/>
    <property type="molecule type" value="Genomic_DNA"/>
</dbReference>
<dbReference type="AlphaFoldDB" id="A0AAV4BMZ1"/>
<reference evidence="1 2" key="1">
    <citation type="journal article" date="2021" name="Elife">
        <title>Chloroplast acquisition without the gene transfer in kleptoplastic sea slugs, Plakobranchus ocellatus.</title>
        <authorList>
            <person name="Maeda T."/>
            <person name="Takahashi S."/>
            <person name="Yoshida T."/>
            <person name="Shimamura S."/>
            <person name="Takaki Y."/>
            <person name="Nagai Y."/>
            <person name="Toyoda A."/>
            <person name="Suzuki Y."/>
            <person name="Arimoto A."/>
            <person name="Ishii H."/>
            <person name="Satoh N."/>
            <person name="Nishiyama T."/>
            <person name="Hasebe M."/>
            <person name="Maruyama T."/>
            <person name="Minagawa J."/>
            <person name="Obokata J."/>
            <person name="Shigenobu S."/>
        </authorList>
    </citation>
    <scope>NUCLEOTIDE SEQUENCE [LARGE SCALE GENOMIC DNA]</scope>
</reference>
<evidence type="ECO:0000313" key="2">
    <source>
        <dbReference type="Proteomes" id="UP000735302"/>
    </source>
</evidence>